<dbReference type="EMBL" id="VFMN01000001">
    <property type="protein sequence ID" value="TQJ09428.1"/>
    <property type="molecule type" value="Genomic_DNA"/>
</dbReference>
<evidence type="ECO:0000313" key="8">
    <source>
        <dbReference type="Proteomes" id="UP000317893"/>
    </source>
</evidence>
<name>A0A542E271_9MICO</name>
<evidence type="ECO:0000256" key="2">
    <source>
        <dbReference type="ARBA" id="ARBA00022692"/>
    </source>
</evidence>
<dbReference type="Proteomes" id="UP000317893">
    <property type="component" value="Unassembled WGS sequence"/>
</dbReference>
<keyword evidence="4 5" id="KW-0472">Membrane</keyword>
<evidence type="ECO:0000256" key="4">
    <source>
        <dbReference type="ARBA" id="ARBA00023136"/>
    </source>
</evidence>
<proteinExistence type="predicted"/>
<comment type="subcellular location">
    <subcellularLocation>
        <location evidence="1">Membrane</location>
        <topology evidence="1">Multi-pass membrane protein</topology>
    </subcellularLocation>
</comment>
<dbReference type="GO" id="GO:0016020">
    <property type="term" value="C:membrane"/>
    <property type="evidence" value="ECO:0007669"/>
    <property type="project" value="UniProtKB-SubCell"/>
</dbReference>
<accession>A0A542E271</accession>
<feature type="transmembrane region" description="Helical" evidence="5">
    <location>
        <begin position="34"/>
        <end position="58"/>
    </location>
</feature>
<reference evidence="7 8" key="1">
    <citation type="submission" date="2019-06" db="EMBL/GenBank/DDBJ databases">
        <title>Sequencing the genomes of 1000 actinobacteria strains.</title>
        <authorList>
            <person name="Klenk H.-P."/>
        </authorList>
    </citation>
    <scope>NUCLEOTIDE SEQUENCE [LARGE SCALE GENOMIC DNA]</scope>
    <source>
        <strain evidence="7 8">DSM 18607</strain>
    </source>
</reference>
<keyword evidence="2 5" id="KW-0812">Transmembrane</keyword>
<feature type="domain" description="RDD" evidence="6">
    <location>
        <begin position="28"/>
        <end position="155"/>
    </location>
</feature>
<sequence>MSETSLTVGVGEDDLVTGEAVALDLPPASIGPRILSGFIDNVVLFGLAAGVLTAAGALSDQLDDALIAGVLLTATVLVLVASPIAFETLTRGRSPGKYAVGLRTVRDDGGPITFRHAFVRGMLRYVEVYVLYGVPAIICALVNRRGKRVGDLLAGTYVVRDRVTAQLAPPVPMPPHLAGWAWHADIGALPDELAMAVRTFLPAAATMEPSAREAMGRALLAEVSTYVSPAPPPGNHPEHVLAAVVADRRRRDLERLQREDAVRRRVRVADPLSPSPWL</sequence>
<dbReference type="PANTHER" id="PTHR38480">
    <property type="entry name" value="SLR0254 PROTEIN"/>
    <property type="match status" value="1"/>
</dbReference>
<dbReference type="RefSeq" id="WP_141848798.1">
    <property type="nucleotide sequence ID" value="NZ_BAAAPR010000014.1"/>
</dbReference>
<evidence type="ECO:0000259" key="6">
    <source>
        <dbReference type="Pfam" id="PF06271"/>
    </source>
</evidence>
<gene>
    <name evidence="7" type="ORF">FB458_2540</name>
</gene>
<dbReference type="InterPro" id="IPR010432">
    <property type="entry name" value="RDD"/>
</dbReference>
<evidence type="ECO:0000313" key="7">
    <source>
        <dbReference type="EMBL" id="TQJ09428.1"/>
    </source>
</evidence>
<dbReference type="AlphaFoldDB" id="A0A542E271"/>
<organism evidence="7 8">
    <name type="scientific">Lapillicoccus jejuensis</name>
    <dbReference type="NCBI Taxonomy" id="402171"/>
    <lineage>
        <taxon>Bacteria</taxon>
        <taxon>Bacillati</taxon>
        <taxon>Actinomycetota</taxon>
        <taxon>Actinomycetes</taxon>
        <taxon>Micrococcales</taxon>
        <taxon>Intrasporangiaceae</taxon>
        <taxon>Lapillicoccus</taxon>
    </lineage>
</organism>
<feature type="transmembrane region" description="Helical" evidence="5">
    <location>
        <begin position="122"/>
        <end position="142"/>
    </location>
</feature>
<protein>
    <submittedName>
        <fullName evidence="7">Putative RDD family membrane protein YckC</fullName>
    </submittedName>
</protein>
<keyword evidence="3 5" id="KW-1133">Transmembrane helix</keyword>
<dbReference type="PANTHER" id="PTHR38480:SF1">
    <property type="entry name" value="SLR0254 PROTEIN"/>
    <property type="match status" value="1"/>
</dbReference>
<feature type="transmembrane region" description="Helical" evidence="5">
    <location>
        <begin position="65"/>
        <end position="86"/>
    </location>
</feature>
<keyword evidence="8" id="KW-1185">Reference proteome</keyword>
<evidence type="ECO:0000256" key="5">
    <source>
        <dbReference type="SAM" id="Phobius"/>
    </source>
</evidence>
<dbReference type="Pfam" id="PF06271">
    <property type="entry name" value="RDD"/>
    <property type="match status" value="1"/>
</dbReference>
<dbReference type="OrthoDB" id="9787732at2"/>
<comment type="caution">
    <text evidence="7">The sequence shown here is derived from an EMBL/GenBank/DDBJ whole genome shotgun (WGS) entry which is preliminary data.</text>
</comment>
<evidence type="ECO:0000256" key="1">
    <source>
        <dbReference type="ARBA" id="ARBA00004141"/>
    </source>
</evidence>
<evidence type="ECO:0000256" key="3">
    <source>
        <dbReference type="ARBA" id="ARBA00022989"/>
    </source>
</evidence>